<dbReference type="Proteomes" id="UP001444071">
    <property type="component" value="Unassembled WGS sequence"/>
</dbReference>
<accession>A0ABV0WIG5</accession>
<dbReference type="EMBL" id="JAHRIM010051796">
    <property type="protein sequence ID" value="MEQ2269418.1"/>
    <property type="molecule type" value="Genomic_DNA"/>
</dbReference>
<proteinExistence type="predicted"/>
<keyword evidence="2" id="KW-1185">Reference proteome</keyword>
<organism evidence="1 2">
    <name type="scientific">Xenotaenia resolanae</name>
    <dbReference type="NCBI Taxonomy" id="208358"/>
    <lineage>
        <taxon>Eukaryota</taxon>
        <taxon>Metazoa</taxon>
        <taxon>Chordata</taxon>
        <taxon>Craniata</taxon>
        <taxon>Vertebrata</taxon>
        <taxon>Euteleostomi</taxon>
        <taxon>Actinopterygii</taxon>
        <taxon>Neopterygii</taxon>
        <taxon>Teleostei</taxon>
        <taxon>Neoteleostei</taxon>
        <taxon>Acanthomorphata</taxon>
        <taxon>Ovalentaria</taxon>
        <taxon>Atherinomorphae</taxon>
        <taxon>Cyprinodontiformes</taxon>
        <taxon>Goodeidae</taxon>
        <taxon>Xenotaenia</taxon>
    </lineage>
</organism>
<protein>
    <submittedName>
        <fullName evidence="1">Uncharacterized protein</fullName>
    </submittedName>
</protein>
<evidence type="ECO:0000313" key="1">
    <source>
        <dbReference type="EMBL" id="MEQ2269418.1"/>
    </source>
</evidence>
<sequence length="110" mass="12537">MYNTTNLGVVSTRLVQSHRFVFNKLEACRRATSTPAGVRAQLWKEGKRTGLFEPIDVACCAQNNEFLVSSEVLCCWEFSEKPLSSLHQMLADVEERKLQKGIQNLFMLLQ</sequence>
<comment type="caution">
    <text evidence="1">The sequence shown here is derived from an EMBL/GenBank/DDBJ whole genome shotgun (WGS) entry which is preliminary data.</text>
</comment>
<name>A0ABV0WIG5_9TELE</name>
<gene>
    <name evidence="1" type="ORF">XENORESO_004313</name>
</gene>
<reference evidence="1 2" key="1">
    <citation type="submission" date="2021-06" db="EMBL/GenBank/DDBJ databases">
        <authorList>
            <person name="Palmer J.M."/>
        </authorList>
    </citation>
    <scope>NUCLEOTIDE SEQUENCE [LARGE SCALE GENOMIC DNA]</scope>
    <source>
        <strain evidence="1 2">XR_2019</strain>
        <tissue evidence="1">Muscle</tissue>
    </source>
</reference>
<evidence type="ECO:0000313" key="2">
    <source>
        <dbReference type="Proteomes" id="UP001444071"/>
    </source>
</evidence>